<keyword evidence="5 7" id="KW-0560">Oxidoreductase</keyword>
<dbReference type="RefSeq" id="WP_160175925.1">
    <property type="nucleotide sequence ID" value="NZ_JACHBQ010000001.1"/>
</dbReference>
<organism evidence="7 8">
    <name type="scientific">Cryobacterium roopkundense</name>
    <dbReference type="NCBI Taxonomy" id="1001240"/>
    <lineage>
        <taxon>Bacteria</taxon>
        <taxon>Bacillati</taxon>
        <taxon>Actinomycetota</taxon>
        <taxon>Actinomycetes</taxon>
        <taxon>Micrococcales</taxon>
        <taxon>Microbacteriaceae</taxon>
        <taxon>Cryobacterium</taxon>
    </lineage>
</organism>
<dbReference type="GO" id="GO:0004096">
    <property type="term" value="F:catalase activity"/>
    <property type="evidence" value="ECO:0007669"/>
    <property type="project" value="InterPro"/>
</dbReference>
<keyword evidence="6" id="KW-0408">Iron</keyword>
<dbReference type="GO" id="GO:0046872">
    <property type="term" value="F:metal ion binding"/>
    <property type="evidence" value="ECO:0007669"/>
    <property type="project" value="UniProtKB-KW"/>
</dbReference>
<dbReference type="GO" id="GO:0070301">
    <property type="term" value="P:cellular response to hydrogen peroxide"/>
    <property type="evidence" value="ECO:0007669"/>
    <property type="project" value="TreeGrafter"/>
</dbReference>
<evidence type="ECO:0000256" key="4">
    <source>
        <dbReference type="ARBA" id="ARBA00022723"/>
    </source>
</evidence>
<keyword evidence="3" id="KW-0349">Heme</keyword>
<dbReference type="GO" id="GO:0020037">
    <property type="term" value="F:heme binding"/>
    <property type="evidence" value="ECO:0007669"/>
    <property type="project" value="InterPro"/>
</dbReference>
<dbReference type="PANTHER" id="PTHR30555">
    <property type="entry name" value="HYDROPEROXIDASE I, BIFUNCTIONAL CATALASE-PEROXIDASE"/>
    <property type="match status" value="1"/>
</dbReference>
<dbReference type="OrthoDB" id="9759743at2"/>
<keyword evidence="2 7" id="KW-0575">Peroxidase</keyword>
<dbReference type="EMBL" id="JACHBQ010000001">
    <property type="protein sequence ID" value="MBB5640157.1"/>
    <property type="molecule type" value="Genomic_DNA"/>
</dbReference>
<evidence type="ECO:0000313" key="8">
    <source>
        <dbReference type="Proteomes" id="UP000561726"/>
    </source>
</evidence>
<protein>
    <submittedName>
        <fullName evidence="7">Catalase-peroxidase</fullName>
        <ecNumber evidence="7">1.11.1.21</ecNumber>
    </submittedName>
</protein>
<evidence type="ECO:0000256" key="5">
    <source>
        <dbReference type="ARBA" id="ARBA00023002"/>
    </source>
</evidence>
<dbReference type="GO" id="GO:0005829">
    <property type="term" value="C:cytosol"/>
    <property type="evidence" value="ECO:0007669"/>
    <property type="project" value="TreeGrafter"/>
</dbReference>
<dbReference type="Gene3D" id="1.10.520.10">
    <property type="match status" value="1"/>
</dbReference>
<comment type="cofactor">
    <cofactor evidence="1">
        <name>heme b</name>
        <dbReference type="ChEBI" id="CHEBI:60344"/>
    </cofactor>
</comment>
<dbReference type="Proteomes" id="UP000561726">
    <property type="component" value="Unassembled WGS sequence"/>
</dbReference>
<keyword evidence="4" id="KW-0479">Metal-binding</keyword>
<evidence type="ECO:0000256" key="3">
    <source>
        <dbReference type="ARBA" id="ARBA00022617"/>
    </source>
</evidence>
<dbReference type="EC" id="1.11.1.21" evidence="7"/>
<reference evidence="7 8" key="1">
    <citation type="submission" date="2020-08" db="EMBL/GenBank/DDBJ databases">
        <title>Sequencing the genomes of 1000 actinobacteria strains.</title>
        <authorList>
            <person name="Klenk H.-P."/>
        </authorList>
    </citation>
    <scope>NUCLEOTIDE SEQUENCE [LARGE SCALE GENOMIC DNA]</scope>
    <source>
        <strain evidence="7 8">DSM 21065</strain>
    </source>
</reference>
<dbReference type="InterPro" id="IPR000763">
    <property type="entry name" value="Catalase_peroxidase"/>
</dbReference>
<dbReference type="PANTHER" id="PTHR30555:SF0">
    <property type="entry name" value="CATALASE-PEROXIDASE"/>
    <property type="match status" value="1"/>
</dbReference>
<proteinExistence type="predicted"/>
<comment type="caution">
    <text evidence="7">The sequence shown here is derived from an EMBL/GenBank/DDBJ whole genome shotgun (WGS) entry which is preliminary data.</text>
</comment>
<name>A0A7W8ZUJ8_9MICO</name>
<evidence type="ECO:0000256" key="2">
    <source>
        <dbReference type="ARBA" id="ARBA00022559"/>
    </source>
</evidence>
<dbReference type="GO" id="GO:0042744">
    <property type="term" value="P:hydrogen peroxide catabolic process"/>
    <property type="evidence" value="ECO:0007669"/>
    <property type="project" value="TreeGrafter"/>
</dbReference>
<evidence type="ECO:0000256" key="6">
    <source>
        <dbReference type="ARBA" id="ARBA00023004"/>
    </source>
</evidence>
<dbReference type="InterPro" id="IPR010255">
    <property type="entry name" value="Haem_peroxidase_sf"/>
</dbReference>
<evidence type="ECO:0000313" key="7">
    <source>
        <dbReference type="EMBL" id="MBB5640157.1"/>
    </source>
</evidence>
<gene>
    <name evidence="7" type="ORF">BJ997_000705</name>
</gene>
<accession>A0A7W8ZUJ8</accession>
<dbReference type="SUPFAM" id="SSF48113">
    <property type="entry name" value="Heme-dependent peroxidases"/>
    <property type="match status" value="1"/>
</dbReference>
<dbReference type="AlphaFoldDB" id="A0A7W8ZUJ8"/>
<sequence>MRVPPPVRNRERRAAQDGGVAIDVPFTPGRVDALEEETDVESFAWLEPAADGFRN</sequence>
<evidence type="ECO:0000256" key="1">
    <source>
        <dbReference type="ARBA" id="ARBA00001970"/>
    </source>
</evidence>